<keyword evidence="7" id="KW-0472">Membrane</keyword>
<evidence type="ECO:0000256" key="5">
    <source>
        <dbReference type="ARBA" id="ARBA00022989"/>
    </source>
</evidence>
<dbReference type="GO" id="GO:0005375">
    <property type="term" value="F:copper ion transmembrane transporter activity"/>
    <property type="evidence" value="ECO:0007669"/>
    <property type="project" value="InterPro"/>
</dbReference>
<feature type="region of interest" description="Disordered" evidence="8">
    <location>
        <begin position="241"/>
        <end position="269"/>
    </location>
</feature>
<sequence>MAAARAAGMACSRIGFTWRGNEIFSPVWPAASTGAEAVALAAVFAAAVLIEWSHHRAVVSVAAHAGRVCGGYALMLAAMSFDVGVLAAAMSGHAMGFLTLGCRSSSRQRPPTGWASPPSSLLPCSSSGATTAPLRDFKNAPVRDTTIWRCRRGKSLLLTKAKVHVKLLFAQASSHKTEGSKLGQGARLFFSLASFLLALLTSPWSQLLRSFVIVPLTASRDLSRHEASRSTFAVRWLPSSRCSPPLGRNSSKRPDRAPRRLARSLSATL</sequence>
<keyword evidence="3" id="KW-0812">Transmembrane</keyword>
<dbReference type="Proteomes" id="UP000734854">
    <property type="component" value="Unassembled WGS sequence"/>
</dbReference>
<evidence type="ECO:0000313" key="10">
    <source>
        <dbReference type="Proteomes" id="UP000734854"/>
    </source>
</evidence>
<evidence type="ECO:0000256" key="2">
    <source>
        <dbReference type="ARBA" id="ARBA00006921"/>
    </source>
</evidence>
<evidence type="ECO:0000256" key="1">
    <source>
        <dbReference type="ARBA" id="ARBA00004370"/>
    </source>
</evidence>
<comment type="subcellular location">
    <subcellularLocation>
        <location evidence="1">Membrane</location>
    </subcellularLocation>
</comment>
<dbReference type="InterPro" id="IPR007274">
    <property type="entry name" value="Cop_transporter"/>
</dbReference>
<protein>
    <submittedName>
        <fullName evidence="9">Uncharacterized protein</fullName>
    </submittedName>
</protein>
<keyword evidence="4" id="KW-0406">Ion transport</keyword>
<evidence type="ECO:0000256" key="3">
    <source>
        <dbReference type="ARBA" id="ARBA00022692"/>
    </source>
</evidence>
<gene>
    <name evidence="9" type="ORF">ZIOFF_029164</name>
</gene>
<proteinExistence type="inferred from homology"/>
<dbReference type="PANTHER" id="PTHR12483:SF117">
    <property type="entry name" value="COPPER TRANSPORTER 3"/>
    <property type="match status" value="1"/>
</dbReference>
<reference evidence="9 10" key="1">
    <citation type="submission" date="2020-08" db="EMBL/GenBank/DDBJ databases">
        <title>Plant Genome Project.</title>
        <authorList>
            <person name="Zhang R.-G."/>
        </authorList>
    </citation>
    <scope>NUCLEOTIDE SEQUENCE [LARGE SCALE GENOMIC DNA]</scope>
    <source>
        <tissue evidence="9">Rhizome</tissue>
    </source>
</reference>
<organism evidence="9 10">
    <name type="scientific">Zingiber officinale</name>
    <name type="common">Ginger</name>
    <name type="synonym">Amomum zingiber</name>
    <dbReference type="NCBI Taxonomy" id="94328"/>
    <lineage>
        <taxon>Eukaryota</taxon>
        <taxon>Viridiplantae</taxon>
        <taxon>Streptophyta</taxon>
        <taxon>Embryophyta</taxon>
        <taxon>Tracheophyta</taxon>
        <taxon>Spermatophyta</taxon>
        <taxon>Magnoliopsida</taxon>
        <taxon>Liliopsida</taxon>
        <taxon>Zingiberales</taxon>
        <taxon>Zingiberaceae</taxon>
        <taxon>Zingiber</taxon>
    </lineage>
</organism>
<dbReference type="EMBL" id="JACMSC010000008">
    <property type="protein sequence ID" value="KAG6511111.1"/>
    <property type="molecule type" value="Genomic_DNA"/>
</dbReference>
<accession>A0A8J5GW85</accession>
<keyword evidence="6" id="KW-0186">Copper</keyword>
<keyword evidence="5" id="KW-1133">Transmembrane helix</keyword>
<keyword evidence="10" id="KW-1185">Reference proteome</keyword>
<evidence type="ECO:0000256" key="6">
    <source>
        <dbReference type="ARBA" id="ARBA00023008"/>
    </source>
</evidence>
<dbReference type="GO" id="GO:0005886">
    <property type="term" value="C:plasma membrane"/>
    <property type="evidence" value="ECO:0007669"/>
    <property type="project" value="TreeGrafter"/>
</dbReference>
<evidence type="ECO:0000256" key="8">
    <source>
        <dbReference type="SAM" id="MobiDB-lite"/>
    </source>
</evidence>
<evidence type="ECO:0000256" key="4">
    <source>
        <dbReference type="ARBA" id="ARBA00022796"/>
    </source>
</evidence>
<keyword evidence="4" id="KW-0813">Transport</keyword>
<comment type="similarity">
    <text evidence="2">Belongs to the copper transporter (Ctr) (TC 1.A.56) family. SLC31A subfamily.</text>
</comment>
<evidence type="ECO:0000313" key="9">
    <source>
        <dbReference type="EMBL" id="KAG6511111.1"/>
    </source>
</evidence>
<dbReference type="PANTHER" id="PTHR12483">
    <property type="entry name" value="SOLUTE CARRIER FAMILY 31 COPPER TRANSPORTERS"/>
    <property type="match status" value="1"/>
</dbReference>
<comment type="caution">
    <text evidence="9">The sequence shown here is derived from an EMBL/GenBank/DDBJ whole genome shotgun (WGS) entry which is preliminary data.</text>
</comment>
<name>A0A8J5GW85_ZINOF</name>
<dbReference type="AlphaFoldDB" id="A0A8J5GW85"/>
<keyword evidence="4" id="KW-0187">Copper transport</keyword>
<evidence type="ECO:0000256" key="7">
    <source>
        <dbReference type="ARBA" id="ARBA00023136"/>
    </source>
</evidence>